<dbReference type="Gene3D" id="1.20.120.330">
    <property type="entry name" value="Nucleotidyltransferases domain 2"/>
    <property type="match status" value="1"/>
</dbReference>
<reference evidence="1 2" key="1">
    <citation type="journal article" date="1992" name="Lakartidningen">
        <title>[Penicillin V and not amoxicillin is the first choice preparation in acute otitis].</title>
        <authorList>
            <person name="Kamme C."/>
            <person name="Lundgren K."/>
            <person name="Prellner K."/>
        </authorList>
    </citation>
    <scope>NUCLEOTIDE SEQUENCE [LARGE SCALE GENOMIC DNA]</scope>
    <source>
        <strain evidence="1 2">PC3714II</strain>
    </source>
</reference>
<dbReference type="InterPro" id="IPR010235">
    <property type="entry name" value="HepT"/>
</dbReference>
<dbReference type="Proteomes" id="UP000324574">
    <property type="component" value="Unassembled WGS sequence"/>
</dbReference>
<dbReference type="RefSeq" id="WP_147526353.1">
    <property type="nucleotide sequence ID" value="NZ_SAYG01000006.1"/>
</dbReference>
<dbReference type="EMBL" id="SAYG01000006">
    <property type="protein sequence ID" value="TXJ45755.1"/>
    <property type="molecule type" value="Genomic_DNA"/>
</dbReference>
<proteinExistence type="predicted"/>
<sequence length="141" mass="17095">MEFKKEIRWKQRFQNFNRAYNLLNCALEENDIDDLSNLEQEGVIQRFEYTYELAWKTLKDYLEYNGVNITEITARNVFKEAYSLGIIKNSEIFIDMMLSRNLLSHTYDFNKFRDILINVKKDYLPALSDLYLFFMDRILEK</sequence>
<accession>A0A5C8F624</accession>
<keyword evidence="1" id="KW-0808">Transferase</keyword>
<comment type="caution">
    <text evidence="1">The sequence shown here is derived from an EMBL/GenBank/DDBJ whole genome shotgun (WGS) entry which is preliminary data.</text>
</comment>
<dbReference type="AlphaFoldDB" id="A0A5C8F624"/>
<protein>
    <submittedName>
        <fullName evidence="1">Nucleotidyltransferase</fullName>
    </submittedName>
</protein>
<organism evidence="1 2">
    <name type="scientific">Brachyspira aalborgi</name>
    <dbReference type="NCBI Taxonomy" id="29522"/>
    <lineage>
        <taxon>Bacteria</taxon>
        <taxon>Pseudomonadati</taxon>
        <taxon>Spirochaetota</taxon>
        <taxon>Spirochaetia</taxon>
        <taxon>Brachyspirales</taxon>
        <taxon>Brachyspiraceae</taxon>
        <taxon>Brachyspira</taxon>
    </lineage>
</organism>
<dbReference type="SUPFAM" id="SSF81593">
    <property type="entry name" value="Nucleotidyltransferase substrate binding subunit/domain"/>
    <property type="match status" value="1"/>
</dbReference>
<gene>
    <name evidence="1" type="ORF">EPJ70_05075</name>
</gene>
<dbReference type="NCBIfam" id="TIGR01987">
    <property type="entry name" value="HI0074"/>
    <property type="match status" value="1"/>
</dbReference>
<dbReference type="GO" id="GO:0016740">
    <property type="term" value="F:transferase activity"/>
    <property type="evidence" value="ECO:0007669"/>
    <property type="project" value="UniProtKB-KW"/>
</dbReference>
<evidence type="ECO:0000313" key="1">
    <source>
        <dbReference type="EMBL" id="TXJ45755.1"/>
    </source>
</evidence>
<evidence type="ECO:0000313" key="2">
    <source>
        <dbReference type="Proteomes" id="UP000324574"/>
    </source>
</evidence>
<dbReference type="Pfam" id="PF08780">
    <property type="entry name" value="NTase_sub_bind"/>
    <property type="match status" value="1"/>
</dbReference>
<name>A0A5C8F624_9SPIR</name>